<dbReference type="GO" id="GO:0016887">
    <property type="term" value="F:ATP hydrolysis activity"/>
    <property type="evidence" value="ECO:0007669"/>
    <property type="project" value="InterPro"/>
</dbReference>
<feature type="domain" description="Smr" evidence="11">
    <location>
        <begin position="727"/>
        <end position="802"/>
    </location>
</feature>
<evidence type="ECO:0000256" key="5">
    <source>
        <dbReference type="ARBA" id="ARBA00022840"/>
    </source>
</evidence>
<evidence type="ECO:0000256" key="1">
    <source>
        <dbReference type="ARBA" id="ARBA00022722"/>
    </source>
</evidence>
<feature type="region of interest" description="Disordered" evidence="10">
    <location>
        <begin position="691"/>
        <end position="717"/>
    </location>
</feature>
<dbReference type="Pfam" id="PF20297">
    <property type="entry name" value="MSSS"/>
    <property type="match status" value="1"/>
</dbReference>
<dbReference type="SMART" id="SM00463">
    <property type="entry name" value="SMR"/>
    <property type="match status" value="1"/>
</dbReference>
<evidence type="ECO:0000313" key="12">
    <source>
        <dbReference type="EMBL" id="EXM37903.1"/>
    </source>
</evidence>
<dbReference type="PANTHER" id="PTHR48466:SF2">
    <property type="entry name" value="OS10G0509000 PROTEIN"/>
    <property type="match status" value="1"/>
</dbReference>
<dbReference type="InterPro" id="IPR000432">
    <property type="entry name" value="DNA_mismatch_repair_MutS_C"/>
</dbReference>
<protein>
    <recommendedName>
        <fullName evidence="8">Endonuclease MutS2</fullName>
        <ecNumber evidence="8">3.1.-.-</ecNumber>
    </recommendedName>
    <alternativeName>
        <fullName evidence="8">Ribosome-associated protein quality control-upstream factor</fullName>
        <shortName evidence="8">RQC-upstream factor</shortName>
        <shortName evidence="8">RqcU</shortName>
        <ecNumber evidence="8">3.6.4.-</ecNumber>
    </alternativeName>
</protein>
<gene>
    <name evidence="8" type="primary">mutS2</name>
    <name evidence="8" type="synonym">rqcU</name>
    <name evidence="12" type="ORF">RASY3_16475</name>
</gene>
<keyword evidence="13" id="KW-1185">Reference proteome</keyword>
<keyword evidence="6 8" id="KW-0694">RNA-binding</keyword>
<dbReference type="PROSITE" id="PS00486">
    <property type="entry name" value="DNA_MISMATCH_REPAIR_2"/>
    <property type="match status" value="1"/>
</dbReference>
<organism evidence="12 13">
    <name type="scientific">Ruminococcus albus SY3</name>
    <dbReference type="NCBI Taxonomy" id="1341156"/>
    <lineage>
        <taxon>Bacteria</taxon>
        <taxon>Bacillati</taxon>
        <taxon>Bacillota</taxon>
        <taxon>Clostridia</taxon>
        <taxon>Eubacteriales</taxon>
        <taxon>Oscillospiraceae</taxon>
        <taxon>Ruminococcus</taxon>
    </lineage>
</organism>
<evidence type="ECO:0000256" key="6">
    <source>
        <dbReference type="ARBA" id="ARBA00022884"/>
    </source>
</evidence>
<feature type="compositionally biased region" description="Low complexity" evidence="10">
    <location>
        <begin position="692"/>
        <end position="702"/>
    </location>
</feature>
<evidence type="ECO:0000256" key="7">
    <source>
        <dbReference type="ARBA" id="ARBA00023125"/>
    </source>
</evidence>
<evidence type="ECO:0000259" key="11">
    <source>
        <dbReference type="PROSITE" id="PS50828"/>
    </source>
</evidence>
<comment type="caution">
    <text evidence="12">The sequence shown here is derived from an EMBL/GenBank/DDBJ whole genome shotgun (WGS) entry which is preliminary data.</text>
</comment>
<feature type="coiled-coil region" evidence="9">
    <location>
        <begin position="515"/>
        <end position="599"/>
    </location>
</feature>
<reference evidence="12 13" key="1">
    <citation type="submission" date="2013-06" db="EMBL/GenBank/DDBJ databases">
        <title>Rumen cellulosomics: divergent fiber-degrading strategies revealed by comparative genome-wide analysis of six Ruminococcal strains.</title>
        <authorList>
            <person name="Dassa B."/>
            <person name="Borovok I."/>
            <person name="Lamed R."/>
            <person name="Flint H."/>
            <person name="Yeoman C.J."/>
            <person name="White B."/>
            <person name="Bayer E.A."/>
        </authorList>
    </citation>
    <scope>NUCLEOTIDE SEQUENCE [LARGE SCALE GENOMIC DNA]</scope>
    <source>
        <strain evidence="12 13">SY3</strain>
    </source>
</reference>
<keyword evidence="5 8" id="KW-0067">ATP-binding</keyword>
<dbReference type="PATRIC" id="fig|1341156.4.peg.2894"/>
<evidence type="ECO:0000256" key="8">
    <source>
        <dbReference type="HAMAP-Rule" id="MF_00092"/>
    </source>
</evidence>
<dbReference type="AlphaFoldDB" id="A0A011VTE9"/>
<dbReference type="InterPro" id="IPR007696">
    <property type="entry name" value="DNA_mismatch_repair_MutS_core"/>
</dbReference>
<dbReference type="SMART" id="SM00533">
    <property type="entry name" value="MUTSd"/>
    <property type="match status" value="1"/>
</dbReference>
<evidence type="ECO:0000256" key="10">
    <source>
        <dbReference type="SAM" id="MobiDB-lite"/>
    </source>
</evidence>
<dbReference type="FunFam" id="3.40.50.300:FF:000830">
    <property type="entry name" value="Endonuclease MutS2"/>
    <property type="match status" value="1"/>
</dbReference>
<dbReference type="SUPFAM" id="SSF52540">
    <property type="entry name" value="P-loop containing nucleoside triphosphate hydrolases"/>
    <property type="match status" value="1"/>
</dbReference>
<dbReference type="NCBIfam" id="TIGR01069">
    <property type="entry name" value="mutS2"/>
    <property type="match status" value="1"/>
</dbReference>
<keyword evidence="2 8" id="KW-0699">rRNA-binding</keyword>
<dbReference type="InterPro" id="IPR046893">
    <property type="entry name" value="MSSS"/>
</dbReference>
<keyword evidence="4 8" id="KW-0378">Hydrolase</keyword>
<dbReference type="SUPFAM" id="SSF48334">
    <property type="entry name" value="DNA repair protein MutS, domain III"/>
    <property type="match status" value="1"/>
</dbReference>
<dbReference type="SUPFAM" id="SSF160443">
    <property type="entry name" value="SMR domain-like"/>
    <property type="match status" value="1"/>
</dbReference>
<dbReference type="HAMAP" id="MF_00092">
    <property type="entry name" value="MutS2"/>
    <property type="match status" value="1"/>
</dbReference>
<proteinExistence type="inferred from homology"/>
<feature type="binding site" evidence="8">
    <location>
        <begin position="334"/>
        <end position="341"/>
    </location>
    <ligand>
        <name>ATP</name>
        <dbReference type="ChEBI" id="CHEBI:30616"/>
    </ligand>
</feature>
<dbReference type="Gene3D" id="3.30.1370.110">
    <property type="match status" value="1"/>
</dbReference>
<evidence type="ECO:0000256" key="4">
    <source>
        <dbReference type="ARBA" id="ARBA00022801"/>
    </source>
</evidence>
<evidence type="ECO:0000256" key="2">
    <source>
        <dbReference type="ARBA" id="ARBA00022730"/>
    </source>
</evidence>
<keyword evidence="7 8" id="KW-0238">DNA-binding</keyword>
<dbReference type="GO" id="GO:0005524">
    <property type="term" value="F:ATP binding"/>
    <property type="evidence" value="ECO:0007669"/>
    <property type="project" value="UniProtKB-UniRule"/>
</dbReference>
<dbReference type="PROSITE" id="PS50828">
    <property type="entry name" value="SMR"/>
    <property type="match status" value="1"/>
</dbReference>
<dbReference type="OrthoDB" id="9808166at2"/>
<keyword evidence="8" id="KW-0255">Endonuclease</keyword>
<dbReference type="InterPro" id="IPR027417">
    <property type="entry name" value="P-loop_NTPase"/>
</dbReference>
<dbReference type="EMBL" id="JEOB01000004">
    <property type="protein sequence ID" value="EXM37903.1"/>
    <property type="molecule type" value="Genomic_DNA"/>
</dbReference>
<name>A0A011VTE9_RUMAL</name>
<evidence type="ECO:0000256" key="9">
    <source>
        <dbReference type="SAM" id="Coils"/>
    </source>
</evidence>
<sequence>MGLDNINHEILELDKVLEKLSELCSSKDSKQAALAVRPSDELYTVRTEMAKTASALNMSIKNGTPAFYSINNVSASLNRAKAGGTLSLGELLEIKKVLGQTNELCKWFDQNEDKNTPLSYLFEQLFPNKSLWQRLETAILDSENLSDDASPELRSIRNKIAKAGLKIRETLDKMIKSPATQKYLQESIVTMRDGRFVVPVKTEFKGNVGGLVHGTSATGSTLFIEPISVVEANNEVRILQGKEQDEINRILTEFSKECAMMQPQIESNYDAAVKLDLYFAKANLGAKMRAVDPEISDDGIIVLNKARHPLIDENKVVPINFRSGTDYNVLVITGPNTGGKTVTLKTVGLLTLMTMCGLMIPASDGCKISVYKNILADIGDRQSIQESLSTFSSHMGKVKDIIDKADHESLVLIDELGSGTDPVEGAALAVSIIERLRQVGATVVTTTHYQEIKMYALDTDGVENASCEFDVETMRPTYKLVIGSPGKSNAFAISKNLGIDDDIISYAKSLISEENRRFEHIIDDLEKARISLEENNLLAEKYRKEAETLRNELNEQKKKFMEDKEFELEKARRQASDIVNRVQRESQALVDELDKLRKEKEKNGFTQKAMDARQKQRSTMNKLYLEANPVSEQPDDDYVLPRPLKKGDTVLITDTKRNGIVVTPPDDKGMCFVQAGIMKTKIDVKKLRLVEKQQPAKTPQKQQTKKKRGVSTKGVESRMTRRFSTELDIRGYASDEGIHEMDSFIDNCVMSGISMVTVIHGIGTGVLKNAVRNHLCRHPSVKSYRPGVYGEGEDGVTVIELK</sequence>
<comment type="function">
    <text evidence="8">Acts as a ribosome collision sensor, splitting the ribosome into its 2 subunits. Detects stalled/collided 70S ribosomes which it binds and splits by an ATP-hydrolysis driven conformational change. Acts upstream of the ribosome quality control system (RQC), a ribosome-associated complex that mediates the extraction of incompletely synthesized nascent chains from stalled ribosomes and their subsequent degradation. Probably generates substrates for RQC.</text>
</comment>
<dbReference type="PIRSF" id="PIRSF005814">
    <property type="entry name" value="MutS_YshD"/>
    <property type="match status" value="1"/>
</dbReference>
<dbReference type="PANTHER" id="PTHR48466">
    <property type="entry name" value="OS10G0509000 PROTEIN-RELATED"/>
    <property type="match status" value="1"/>
</dbReference>
<dbReference type="Pfam" id="PF01713">
    <property type="entry name" value="Smr"/>
    <property type="match status" value="1"/>
</dbReference>
<dbReference type="InterPro" id="IPR005747">
    <property type="entry name" value="MutS2"/>
</dbReference>
<evidence type="ECO:0000313" key="13">
    <source>
        <dbReference type="Proteomes" id="UP000021369"/>
    </source>
</evidence>
<keyword evidence="3 8" id="KW-0547">Nucleotide-binding</keyword>
<dbReference type="InterPro" id="IPR036187">
    <property type="entry name" value="DNA_mismatch_repair_MutS_sf"/>
</dbReference>
<accession>A0A011VTE9</accession>
<dbReference type="InterPro" id="IPR036063">
    <property type="entry name" value="Smr_dom_sf"/>
</dbReference>
<dbReference type="InterPro" id="IPR002625">
    <property type="entry name" value="Smr_dom"/>
</dbReference>
<dbReference type="GO" id="GO:0072344">
    <property type="term" value="P:rescue of stalled ribosome"/>
    <property type="evidence" value="ECO:0007669"/>
    <property type="project" value="UniProtKB-UniRule"/>
</dbReference>
<dbReference type="GO" id="GO:0030983">
    <property type="term" value="F:mismatched DNA binding"/>
    <property type="evidence" value="ECO:0007669"/>
    <property type="project" value="InterPro"/>
</dbReference>
<dbReference type="GO" id="GO:0045910">
    <property type="term" value="P:negative regulation of DNA recombination"/>
    <property type="evidence" value="ECO:0007669"/>
    <property type="project" value="InterPro"/>
</dbReference>
<dbReference type="EC" id="3.6.4.-" evidence="8"/>
<keyword evidence="9" id="KW-0175">Coiled coil</keyword>
<dbReference type="GO" id="GO:0140664">
    <property type="term" value="F:ATP-dependent DNA damage sensor activity"/>
    <property type="evidence" value="ECO:0007669"/>
    <property type="project" value="InterPro"/>
</dbReference>
<dbReference type="GO" id="GO:0043023">
    <property type="term" value="F:ribosomal large subunit binding"/>
    <property type="evidence" value="ECO:0007669"/>
    <property type="project" value="UniProtKB-UniRule"/>
</dbReference>
<dbReference type="InterPro" id="IPR045076">
    <property type="entry name" value="MutS"/>
</dbReference>
<dbReference type="Gene3D" id="3.40.50.300">
    <property type="entry name" value="P-loop containing nucleotide triphosphate hydrolases"/>
    <property type="match status" value="1"/>
</dbReference>
<dbReference type="GO" id="GO:0006298">
    <property type="term" value="P:mismatch repair"/>
    <property type="evidence" value="ECO:0007669"/>
    <property type="project" value="InterPro"/>
</dbReference>
<keyword evidence="1 8" id="KW-0540">Nuclease</keyword>
<dbReference type="Proteomes" id="UP000021369">
    <property type="component" value="Unassembled WGS sequence"/>
</dbReference>
<dbReference type="GO" id="GO:0019843">
    <property type="term" value="F:rRNA binding"/>
    <property type="evidence" value="ECO:0007669"/>
    <property type="project" value="UniProtKB-UniRule"/>
</dbReference>
<dbReference type="RefSeq" id="WP_037289907.1">
    <property type="nucleotide sequence ID" value="NZ_JEOB01000004.1"/>
</dbReference>
<dbReference type="Pfam" id="PF00488">
    <property type="entry name" value="MutS_V"/>
    <property type="match status" value="1"/>
</dbReference>
<dbReference type="GO" id="GO:0004519">
    <property type="term" value="F:endonuclease activity"/>
    <property type="evidence" value="ECO:0007669"/>
    <property type="project" value="UniProtKB-UniRule"/>
</dbReference>
<dbReference type="EC" id="3.1.-.-" evidence="8"/>
<evidence type="ECO:0000256" key="3">
    <source>
        <dbReference type="ARBA" id="ARBA00022741"/>
    </source>
</evidence>
<dbReference type="SMART" id="SM00534">
    <property type="entry name" value="MUTSac"/>
    <property type="match status" value="1"/>
</dbReference>
<comment type="similarity">
    <text evidence="8">Belongs to the DNA mismatch repair MutS family. MutS2 subfamily.</text>
</comment>
<comment type="subunit">
    <text evidence="8">Homodimer. Binds to stalled ribosomes, contacting rRNA.</text>
</comment>
<comment type="function">
    <text evidence="8">Endonuclease that is involved in the suppression of homologous recombination and thus may have a key role in the control of bacterial genetic diversity.</text>
</comment>